<dbReference type="PANTHER" id="PTHR24341:SF6">
    <property type="entry name" value="HOMEOBOX PROTEIN INVECTED"/>
    <property type="match status" value="1"/>
</dbReference>
<dbReference type="GO" id="GO:0000981">
    <property type="term" value="F:DNA-binding transcription factor activity, RNA polymerase II-specific"/>
    <property type="evidence" value="ECO:0007669"/>
    <property type="project" value="TreeGrafter"/>
</dbReference>
<proteinExistence type="predicted"/>
<dbReference type="GO" id="GO:0005634">
    <property type="term" value="C:nucleus"/>
    <property type="evidence" value="ECO:0007669"/>
    <property type="project" value="UniProtKB-SubCell"/>
</dbReference>
<keyword evidence="5" id="KW-1185">Reference proteome</keyword>
<dbReference type="PANTHER" id="PTHR24341">
    <property type="entry name" value="HOMEOBOX PROTEIN ENGRAILED"/>
    <property type="match status" value="1"/>
</dbReference>
<feature type="region of interest" description="Disordered" evidence="3">
    <location>
        <begin position="1"/>
        <end position="109"/>
    </location>
</feature>
<evidence type="ECO:0000313" key="4">
    <source>
        <dbReference type="EMBL" id="KAG8191900.1"/>
    </source>
</evidence>
<dbReference type="GO" id="GO:0000978">
    <property type="term" value="F:RNA polymerase II cis-regulatory region sequence-specific DNA binding"/>
    <property type="evidence" value="ECO:0007669"/>
    <property type="project" value="TreeGrafter"/>
</dbReference>
<dbReference type="AlphaFoldDB" id="A0AAV6V7L1"/>
<protein>
    <submittedName>
        <fullName evidence="4">Uncharacterized protein</fullName>
    </submittedName>
</protein>
<evidence type="ECO:0000256" key="2">
    <source>
        <dbReference type="ARBA" id="ARBA00023242"/>
    </source>
</evidence>
<organism evidence="4 5">
    <name type="scientific">Oedothorax gibbosus</name>
    <dbReference type="NCBI Taxonomy" id="931172"/>
    <lineage>
        <taxon>Eukaryota</taxon>
        <taxon>Metazoa</taxon>
        <taxon>Ecdysozoa</taxon>
        <taxon>Arthropoda</taxon>
        <taxon>Chelicerata</taxon>
        <taxon>Arachnida</taxon>
        <taxon>Araneae</taxon>
        <taxon>Araneomorphae</taxon>
        <taxon>Entelegynae</taxon>
        <taxon>Araneoidea</taxon>
        <taxon>Linyphiidae</taxon>
        <taxon>Erigoninae</taxon>
        <taxon>Oedothorax</taxon>
    </lineage>
</organism>
<evidence type="ECO:0000256" key="1">
    <source>
        <dbReference type="ARBA" id="ARBA00004123"/>
    </source>
</evidence>
<accession>A0AAV6V7L1</accession>
<feature type="compositionally biased region" description="Basic and acidic residues" evidence="3">
    <location>
        <begin position="62"/>
        <end position="83"/>
    </location>
</feature>
<evidence type="ECO:0000256" key="3">
    <source>
        <dbReference type="SAM" id="MobiDB-lite"/>
    </source>
</evidence>
<evidence type="ECO:0000313" key="5">
    <source>
        <dbReference type="Proteomes" id="UP000827092"/>
    </source>
</evidence>
<gene>
    <name evidence="4" type="ORF">JTE90_019834</name>
</gene>
<reference evidence="4 5" key="1">
    <citation type="journal article" date="2022" name="Nat. Ecol. Evol.">
        <title>A masculinizing supergene underlies an exaggerated male reproductive morph in a spider.</title>
        <authorList>
            <person name="Hendrickx F."/>
            <person name="De Corte Z."/>
            <person name="Sonet G."/>
            <person name="Van Belleghem S.M."/>
            <person name="Kostlbacher S."/>
            <person name="Vangestel C."/>
        </authorList>
    </citation>
    <scope>NUCLEOTIDE SEQUENCE [LARGE SCALE GENOMIC DNA]</scope>
    <source>
        <strain evidence="4">W744_W776</strain>
    </source>
</reference>
<comment type="subcellular location">
    <subcellularLocation>
        <location evidence="1">Nucleus</location>
    </subcellularLocation>
</comment>
<comment type="caution">
    <text evidence="4">The sequence shown here is derived from an EMBL/GenBank/DDBJ whole genome shotgun (WGS) entry which is preliminary data.</text>
</comment>
<dbReference type="Proteomes" id="UP000827092">
    <property type="component" value="Unassembled WGS sequence"/>
</dbReference>
<dbReference type="EMBL" id="JAFNEN010000150">
    <property type="protein sequence ID" value="KAG8191900.1"/>
    <property type="molecule type" value="Genomic_DNA"/>
</dbReference>
<feature type="compositionally biased region" description="Low complexity" evidence="3">
    <location>
        <begin position="84"/>
        <end position="94"/>
    </location>
</feature>
<dbReference type="InterPro" id="IPR050720">
    <property type="entry name" value="Engrailed_Homeobox_TFs"/>
</dbReference>
<sequence>MLLEGSGRVVEMAMDLERPMDSRSSSPGDRSSSQHMGRQAMVPQPHSSLKFSIEKILSPDFGTRRESIEKEREPREKDSHSKELISTSKSSSVSNENAAPGGSSGEKGGMWPQSAIPAWLFCTRFSDRPSSAFNTPPYINPSITTKPIYDASETHAAGAPLSYRGMFQTDPVPGLCYKSVGGWAITKRCDNRCAESHQESLSLDLVGTFLSLGERGCWDECECGLCLLI</sequence>
<keyword evidence="2" id="KW-0539">Nucleus</keyword>
<dbReference type="GO" id="GO:0030182">
    <property type="term" value="P:neuron differentiation"/>
    <property type="evidence" value="ECO:0007669"/>
    <property type="project" value="TreeGrafter"/>
</dbReference>
<feature type="compositionally biased region" description="Low complexity" evidence="3">
    <location>
        <begin position="22"/>
        <end position="33"/>
    </location>
</feature>
<name>A0AAV6V7L1_9ARAC</name>